<keyword evidence="2" id="KW-0175">Coiled coil</keyword>
<feature type="domain" description="Centromere protein J C-terminal" evidence="4">
    <location>
        <begin position="929"/>
        <end position="962"/>
    </location>
</feature>
<dbReference type="InterPro" id="IPR058029">
    <property type="entry name" value="Tubulin-bd_CENPJ"/>
</dbReference>
<evidence type="ECO:0000313" key="6">
    <source>
        <dbReference type="Proteomes" id="UP000694843"/>
    </source>
</evidence>
<feature type="region of interest" description="Disordered" evidence="3">
    <location>
        <begin position="599"/>
        <end position="648"/>
    </location>
</feature>
<dbReference type="PANTHER" id="PTHR10331">
    <property type="entry name" value="T COMPLEX PROTEIN 10"/>
    <property type="match status" value="1"/>
</dbReference>
<feature type="domain" description="CENPJ tubulin-binding region" evidence="5">
    <location>
        <begin position="251"/>
        <end position="299"/>
    </location>
</feature>
<dbReference type="GeneID" id="108683448"/>
<sequence>MDGHAENEPSTHACKSSAPPDGNKVAFGDERPAPRPSGAEAAGVFGSHLMSTPLSGLPSGSLMHHLVALRKKQYLLNRHQSSGGSPDNVAIPSPVGPCNVAAKFATSTPAAPPFESRASKCVRQADAIRYPLAELTGNIAGVAHSSDDESTAKPSNVPKKSCLINEMDENSLPNWMDITTETSGSYDPGAYKSPKEFSSNKYNQYSTDETLGSHTNQKPTSVRSVEEQLPEPGPRGGLNTDSSLLYLRDQERPLSSTNKSFEELVSEKLKENSLDVSISDTSRPKRKFLKRGSGMSRFRSPNNIVRESSETTNEPTAAAKPKFSFLKKGTGTRRYNVKPLKIKKKHGTNMSTPISENLLLDDLASNFRKQSMAVHEFQLSNDGALEFMSPIRYAHRRESEELKAFEALEELAEHSSFCSNASVVTNLLRRDVDGGNASTPVASPSNYRRLADIRACNDAFCPDSPHPHKADLLLKNLDSEKRVMCDDGAKARKSVQFCEQGAQILEFSADDDAVSEVPTTSDASEVFNVSDLEILNKMSADGKIPASMFTVEKVDDSHGRGERNDAPLTVHHEVLQFSPPRIPRNSASFPVWEAFGKNRKQTSRPNTDVNYEKAGRVKPADDGRCGKAASRNVPEATSLLTPPGAGLRKEESDLEAHKVLLVSKVHELENEIKTFQTENAALAKLRATVTREREVFEKEKRLFEETFERERKYMEEQFEVERNRLWKEKCALELSKKSEPKTTNNVLEIINLKEEILMLKNEMERRESLNNFNVNKLKNKLKELTAEKKDFEAKVQKISSLEKENLSLKHQLDRVKLSSRIGYERLATKSKPKNPNVAPSVPVIGRPSCSSASNLRKDLLKKSVSPSNHVPLKTVSFDEKLLENIAPAEQRSLDSYLSNSSERTNTSSTHNGILRSVSSLDCSEENLSDGSKVITYANGNKKTILPSGCVTMEYYNGDRKETYRDRIVYFYQDTGTKQTTYLDGSEELEFPNGQMEIKRADTSIEITYPDKSKTVKLPDGTEVHHNSDGTTITSTPSGEKVFNFVSGQREIHGPGFKRREYPDGTAKVIYDDGSSETNYPNGRIRVKDKHGNVISDTKLGLDLKVGQVVQTTVTTSY</sequence>
<feature type="region of interest" description="Disordered" evidence="3">
    <location>
        <begin position="893"/>
        <end position="912"/>
    </location>
</feature>
<dbReference type="Pfam" id="PF25779">
    <property type="entry name" value="Tubulin-bind_CPAP"/>
    <property type="match status" value="1"/>
</dbReference>
<dbReference type="CTD" id="40859"/>
<protein>
    <submittedName>
        <fullName evidence="7">Uncharacterized protein LOC108683448</fullName>
    </submittedName>
</protein>
<dbReference type="InterPro" id="IPR026581">
    <property type="entry name" value="TCP10L/CENPJ"/>
</dbReference>
<evidence type="ECO:0000259" key="5">
    <source>
        <dbReference type="Pfam" id="PF25779"/>
    </source>
</evidence>
<evidence type="ECO:0000256" key="2">
    <source>
        <dbReference type="SAM" id="Coils"/>
    </source>
</evidence>
<keyword evidence="6" id="KW-1185">Reference proteome</keyword>
<comment type="similarity">
    <text evidence="1">Belongs to the TCP10 family.</text>
</comment>
<dbReference type="OrthoDB" id="10252174at2759"/>
<feature type="compositionally biased region" description="Low complexity" evidence="3">
    <location>
        <begin position="898"/>
        <end position="911"/>
    </location>
</feature>
<dbReference type="Pfam" id="PF07202">
    <property type="entry name" value="Tcp10_C"/>
    <property type="match status" value="2"/>
</dbReference>
<feature type="coiled-coil region" evidence="2">
    <location>
        <begin position="749"/>
        <end position="818"/>
    </location>
</feature>
<dbReference type="Gene3D" id="2.60.450.20">
    <property type="match status" value="1"/>
</dbReference>
<feature type="compositionally biased region" description="Basic and acidic residues" evidence="3">
    <location>
        <begin position="610"/>
        <end position="625"/>
    </location>
</feature>
<dbReference type="RefSeq" id="XP_018028249.1">
    <property type="nucleotide sequence ID" value="XM_018172760.2"/>
</dbReference>
<evidence type="ECO:0000313" key="7">
    <source>
        <dbReference type="RefSeq" id="XP_018028249.1"/>
    </source>
</evidence>
<accession>A0A8B7PPW1</accession>
<feature type="region of interest" description="Disordered" evidence="3">
    <location>
        <begin position="1"/>
        <end position="41"/>
    </location>
</feature>
<feature type="coiled-coil region" evidence="2">
    <location>
        <begin position="658"/>
        <end position="685"/>
    </location>
</feature>
<reference evidence="7" key="1">
    <citation type="submission" date="2025-08" db="UniProtKB">
        <authorList>
            <consortium name="RefSeq"/>
        </authorList>
    </citation>
    <scope>IDENTIFICATION</scope>
    <source>
        <tissue evidence="7">Whole organism</tissue>
    </source>
</reference>
<feature type="compositionally biased region" description="Polar residues" evidence="3">
    <location>
        <begin position="196"/>
        <end position="223"/>
    </location>
</feature>
<name>A0A8B7PPW1_HYAAZ</name>
<dbReference type="KEGG" id="hazt:108683448"/>
<evidence type="ECO:0000256" key="3">
    <source>
        <dbReference type="SAM" id="MobiDB-lite"/>
    </source>
</evidence>
<evidence type="ECO:0000256" key="1">
    <source>
        <dbReference type="ARBA" id="ARBA00005627"/>
    </source>
</evidence>
<feature type="domain" description="Centromere protein J C-terminal" evidence="4">
    <location>
        <begin position="1054"/>
        <end position="1086"/>
    </location>
</feature>
<evidence type="ECO:0000259" key="4">
    <source>
        <dbReference type="Pfam" id="PF07202"/>
    </source>
</evidence>
<organism evidence="6 7">
    <name type="scientific">Hyalella azteca</name>
    <name type="common">Amphipod</name>
    <dbReference type="NCBI Taxonomy" id="294128"/>
    <lineage>
        <taxon>Eukaryota</taxon>
        <taxon>Metazoa</taxon>
        <taxon>Ecdysozoa</taxon>
        <taxon>Arthropoda</taxon>
        <taxon>Crustacea</taxon>
        <taxon>Multicrustacea</taxon>
        <taxon>Malacostraca</taxon>
        <taxon>Eumalacostraca</taxon>
        <taxon>Peracarida</taxon>
        <taxon>Amphipoda</taxon>
        <taxon>Senticaudata</taxon>
        <taxon>Talitrida</taxon>
        <taxon>Talitroidea</taxon>
        <taxon>Hyalellidae</taxon>
        <taxon>Hyalella</taxon>
    </lineage>
</organism>
<proteinExistence type="inferred from homology"/>
<dbReference type="PANTHER" id="PTHR10331:SF6">
    <property type="entry name" value="SPINDLE ASSEMBLY ABNORMAL 4"/>
    <property type="match status" value="1"/>
</dbReference>
<gene>
    <name evidence="7" type="primary">LOC108683448</name>
</gene>
<dbReference type="Proteomes" id="UP000694843">
    <property type="component" value="Unplaced"/>
</dbReference>
<dbReference type="AlphaFoldDB" id="A0A8B7PPW1"/>
<feature type="region of interest" description="Disordered" evidence="3">
    <location>
        <begin position="185"/>
        <end position="242"/>
    </location>
</feature>
<dbReference type="InterPro" id="IPR009852">
    <property type="entry name" value="CENPJ_C_dom"/>
</dbReference>
<dbReference type="InterPro" id="IPR047002">
    <property type="entry name" value="Tcp10_C_sf"/>
</dbReference>